<organism evidence="2 3">
    <name type="scientific">Hoeflea phototrophica (strain DSM 17068 / NCIMB 14078 / DFL-43)</name>
    <dbReference type="NCBI Taxonomy" id="411684"/>
    <lineage>
        <taxon>Bacteria</taxon>
        <taxon>Pseudomonadati</taxon>
        <taxon>Pseudomonadota</taxon>
        <taxon>Alphaproteobacteria</taxon>
        <taxon>Hyphomicrobiales</taxon>
        <taxon>Rhizobiaceae</taxon>
        <taxon>Hoeflea</taxon>
    </lineage>
</organism>
<sequence>MTQRTPPHTDIADTFAAANETQKTSVAPAPAKPSLGIDAEYYQSFLDDYDIPEAQKRELIEALWAIIVQFIDLGFGVHPITSVQDNRRTDDTLRALKAVARDFASETFENDAAIDPVLIEELIIADQAEATPPHTQNDTQSERSET</sequence>
<protein>
    <submittedName>
        <fullName evidence="2">Uncharacterized protein</fullName>
    </submittedName>
</protein>
<dbReference type="RefSeq" id="WP_007200111.1">
    <property type="nucleotide sequence ID" value="NZ_CM002917.1"/>
</dbReference>
<dbReference type="HOGENOM" id="CLU_1774888_0_0_5"/>
<gene>
    <name evidence="2" type="ORF">HPDFL43_21874</name>
</gene>
<dbReference type="OrthoDB" id="7876422at2"/>
<comment type="caution">
    <text evidence="2">The sequence shown here is derived from an EMBL/GenBank/DDBJ whole genome shotgun (WGS) entry which is preliminary data.</text>
</comment>
<proteinExistence type="predicted"/>
<dbReference type="EMBL" id="ABIA03000002">
    <property type="protein sequence ID" value="EDQ31804.1"/>
    <property type="molecule type" value="Genomic_DNA"/>
</dbReference>
<dbReference type="AlphaFoldDB" id="A9DFP5"/>
<name>A9DFP5_HOEPD</name>
<evidence type="ECO:0000256" key="1">
    <source>
        <dbReference type="SAM" id="MobiDB-lite"/>
    </source>
</evidence>
<evidence type="ECO:0000313" key="3">
    <source>
        <dbReference type="Proteomes" id="UP000004291"/>
    </source>
</evidence>
<accession>A9DFP5</accession>
<evidence type="ECO:0000313" key="2">
    <source>
        <dbReference type="EMBL" id="EDQ31804.1"/>
    </source>
</evidence>
<keyword evidence="3" id="KW-1185">Reference proteome</keyword>
<reference evidence="2 3" key="1">
    <citation type="submission" date="2007-10" db="EMBL/GenBank/DDBJ databases">
        <authorList>
            <person name="Wagner-Dobler I."/>
            <person name="Ferriera S."/>
            <person name="Johnson J."/>
            <person name="Kravitz S."/>
            <person name="Beeson K."/>
            <person name="Sutton G."/>
            <person name="Rogers Y.-H."/>
            <person name="Friedman R."/>
            <person name="Frazier M."/>
            <person name="Venter J.C."/>
        </authorList>
    </citation>
    <scope>NUCLEOTIDE SEQUENCE [LARGE SCALE GENOMIC DNA]</scope>
    <source>
        <strain evidence="2 3">DFL-43</strain>
    </source>
</reference>
<reference evidence="2 3" key="2">
    <citation type="submission" date="2012-06" db="EMBL/GenBank/DDBJ databases">
        <authorList>
            <person name="Fiebig A."/>
        </authorList>
    </citation>
    <scope>NUCLEOTIDE SEQUENCE [LARGE SCALE GENOMIC DNA]</scope>
    <source>
        <strain evidence="2 3">DFL-43</strain>
    </source>
</reference>
<feature type="region of interest" description="Disordered" evidence="1">
    <location>
        <begin position="127"/>
        <end position="146"/>
    </location>
</feature>
<dbReference type="STRING" id="411684.HPDFL43_21874"/>
<dbReference type="Proteomes" id="UP000004291">
    <property type="component" value="Chromosome"/>
</dbReference>
<dbReference type="eggNOG" id="ENOG5033CHS">
    <property type="taxonomic scope" value="Bacteria"/>
</dbReference>